<reference evidence="9" key="1">
    <citation type="journal article" date="2020" name="mSystems">
        <title>Genome- and Community-Level Interaction Insights into Carbon Utilization and Element Cycling Functions of Hydrothermarchaeota in Hydrothermal Sediment.</title>
        <authorList>
            <person name="Zhou Z."/>
            <person name="Liu Y."/>
            <person name="Xu W."/>
            <person name="Pan J."/>
            <person name="Luo Z.H."/>
            <person name="Li M."/>
        </authorList>
    </citation>
    <scope>NUCLEOTIDE SEQUENCE [LARGE SCALE GENOMIC DNA]</scope>
    <source>
        <strain evidence="9">SpSt-1179</strain>
    </source>
</reference>
<evidence type="ECO:0000256" key="3">
    <source>
        <dbReference type="ARBA" id="ARBA00022448"/>
    </source>
</evidence>
<feature type="transmembrane region" description="Helical" evidence="8">
    <location>
        <begin position="338"/>
        <end position="357"/>
    </location>
</feature>
<organism evidence="9">
    <name type="scientific">Mesotoga infera</name>
    <dbReference type="NCBI Taxonomy" id="1236046"/>
    <lineage>
        <taxon>Bacteria</taxon>
        <taxon>Thermotogati</taxon>
        <taxon>Thermotogota</taxon>
        <taxon>Thermotogae</taxon>
        <taxon>Kosmotogales</taxon>
        <taxon>Kosmotogaceae</taxon>
        <taxon>Mesotoga</taxon>
    </lineage>
</organism>
<sequence length="478" mass="54296">MSRELLKKPRFQAALFTLFYLAICFAVFSVSLRTAVILFATFTVVMVLEPWARFAQRYLKLKRSISLGIGLAVIFTGLVLLIVFLTTPVAKEASKFYNIVRDFFPSVQEAEITSFEVNANIDRFLSDENLLEKLSAEEIESLDLVSKDLKDYYSDLLKPMPSNAENLEKDLSLLEESLKERSDYLVIISSSNRRQPLYDEIEGIVSKYLNREATELLSANVMENAMLVQSQELWKDVVEYFMPKNIDQVRRRATYESVRYFLIQVQNSLMKFLPGILEKVPSFVTSTGLVLFFTIVGAIYLSYYFLSVKEFTPKFYPKRIRGSALSFLSDTYKNLERYVISVVVIALIVGVVVGIVVRSMGLKYSLLMGLWAAFTNLIPIVGVPLEFIPLFLLAVSTQNLVLVLVLLLVLVIVHAAAFILFLVFMKGYNRINPVIIILMIVVAGQLLGLFGAIVAVPFAIILKMMWIHFFSPMLEEED</sequence>
<feature type="transmembrane region" description="Helical" evidence="8">
    <location>
        <begin position="369"/>
        <end position="394"/>
    </location>
</feature>
<evidence type="ECO:0000256" key="4">
    <source>
        <dbReference type="ARBA" id="ARBA00022475"/>
    </source>
</evidence>
<evidence type="ECO:0000256" key="8">
    <source>
        <dbReference type="SAM" id="Phobius"/>
    </source>
</evidence>
<name>A0A7C1H1P5_9BACT</name>
<dbReference type="EMBL" id="DSBT01000410">
    <property type="protein sequence ID" value="HDP79144.1"/>
    <property type="molecule type" value="Genomic_DNA"/>
</dbReference>
<feature type="transmembrane region" description="Helical" evidence="8">
    <location>
        <begin position="280"/>
        <end position="306"/>
    </location>
</feature>
<dbReference type="PANTHER" id="PTHR21716:SF53">
    <property type="entry name" value="PERMEASE PERM-RELATED"/>
    <property type="match status" value="1"/>
</dbReference>
<dbReference type="Pfam" id="PF01594">
    <property type="entry name" value="AI-2E_transport"/>
    <property type="match status" value="1"/>
</dbReference>
<accession>A0A7C1H1P5</accession>
<evidence type="ECO:0000256" key="6">
    <source>
        <dbReference type="ARBA" id="ARBA00022989"/>
    </source>
</evidence>
<comment type="caution">
    <text evidence="9">The sequence shown here is derived from an EMBL/GenBank/DDBJ whole genome shotgun (WGS) entry which is preliminary data.</text>
</comment>
<gene>
    <name evidence="9" type="ORF">ENN47_13410</name>
</gene>
<evidence type="ECO:0000313" key="9">
    <source>
        <dbReference type="EMBL" id="HDP79144.1"/>
    </source>
</evidence>
<evidence type="ECO:0000256" key="1">
    <source>
        <dbReference type="ARBA" id="ARBA00004651"/>
    </source>
</evidence>
<feature type="transmembrane region" description="Helical" evidence="8">
    <location>
        <begin position="65"/>
        <end position="85"/>
    </location>
</feature>
<protein>
    <submittedName>
        <fullName evidence="9">AI-2E family transporter</fullName>
    </submittedName>
</protein>
<evidence type="ECO:0000256" key="5">
    <source>
        <dbReference type="ARBA" id="ARBA00022692"/>
    </source>
</evidence>
<dbReference type="Proteomes" id="UP000886198">
    <property type="component" value="Unassembled WGS sequence"/>
</dbReference>
<keyword evidence="7 8" id="KW-0472">Membrane</keyword>
<dbReference type="PANTHER" id="PTHR21716">
    <property type="entry name" value="TRANSMEMBRANE PROTEIN"/>
    <property type="match status" value="1"/>
</dbReference>
<dbReference type="GO" id="GO:0055085">
    <property type="term" value="P:transmembrane transport"/>
    <property type="evidence" value="ECO:0007669"/>
    <property type="project" value="TreeGrafter"/>
</dbReference>
<proteinExistence type="inferred from homology"/>
<evidence type="ECO:0000256" key="7">
    <source>
        <dbReference type="ARBA" id="ARBA00023136"/>
    </source>
</evidence>
<keyword evidence="3" id="KW-0813">Transport</keyword>
<comment type="similarity">
    <text evidence="2">Belongs to the autoinducer-2 exporter (AI-2E) (TC 2.A.86) family.</text>
</comment>
<feature type="transmembrane region" description="Helical" evidence="8">
    <location>
        <begin position="400"/>
        <end position="424"/>
    </location>
</feature>
<keyword evidence="4" id="KW-1003">Cell membrane</keyword>
<evidence type="ECO:0000256" key="2">
    <source>
        <dbReference type="ARBA" id="ARBA00009773"/>
    </source>
</evidence>
<dbReference type="InterPro" id="IPR002549">
    <property type="entry name" value="AI-2E-like"/>
</dbReference>
<comment type="subcellular location">
    <subcellularLocation>
        <location evidence="1">Cell membrane</location>
        <topology evidence="1">Multi-pass membrane protein</topology>
    </subcellularLocation>
</comment>
<feature type="transmembrane region" description="Helical" evidence="8">
    <location>
        <begin position="12"/>
        <end position="45"/>
    </location>
</feature>
<dbReference type="AlphaFoldDB" id="A0A7C1H1P5"/>
<feature type="transmembrane region" description="Helical" evidence="8">
    <location>
        <begin position="436"/>
        <end position="462"/>
    </location>
</feature>
<keyword evidence="5 8" id="KW-0812">Transmembrane</keyword>
<dbReference type="GO" id="GO:0005886">
    <property type="term" value="C:plasma membrane"/>
    <property type="evidence" value="ECO:0007669"/>
    <property type="project" value="UniProtKB-SubCell"/>
</dbReference>
<keyword evidence="6 8" id="KW-1133">Transmembrane helix</keyword>